<dbReference type="AlphaFoldDB" id="A0A090UXF0"/>
<proteinExistence type="predicted"/>
<dbReference type="PANTHER" id="PTHR24178">
    <property type="entry name" value="MOLTING PROTEIN MLT-4"/>
    <property type="match status" value="1"/>
</dbReference>
<keyword evidence="5" id="KW-1185">Reference proteome</keyword>
<feature type="chain" id="PRO_5001865048" evidence="3">
    <location>
        <begin position="20"/>
        <end position="257"/>
    </location>
</feature>
<accession>A0A090UXF0</accession>
<dbReference type="RefSeq" id="WP_042387753.1">
    <property type="nucleotide sequence ID" value="NZ_BBMZ01000002.1"/>
</dbReference>
<dbReference type="OrthoDB" id="9812708at2"/>
<dbReference type="Pfam" id="PF12796">
    <property type="entry name" value="Ank_2"/>
    <property type="match status" value="1"/>
</dbReference>
<evidence type="ECO:0000256" key="2">
    <source>
        <dbReference type="ARBA" id="ARBA00023043"/>
    </source>
</evidence>
<dbReference type="EMBL" id="BBMZ01000002">
    <property type="protein sequence ID" value="GAL56508.1"/>
    <property type="molecule type" value="Genomic_DNA"/>
</dbReference>
<evidence type="ECO:0000313" key="5">
    <source>
        <dbReference type="Proteomes" id="UP000029462"/>
    </source>
</evidence>
<dbReference type="PROSITE" id="PS51257">
    <property type="entry name" value="PROKAR_LIPOPROTEIN"/>
    <property type="match status" value="1"/>
</dbReference>
<dbReference type="Gene3D" id="1.25.40.20">
    <property type="entry name" value="Ankyrin repeat-containing domain"/>
    <property type="match status" value="1"/>
</dbReference>
<gene>
    <name evidence="4" type="ORF">EV102420_02_01120</name>
</gene>
<feature type="signal peptide" evidence="3">
    <location>
        <begin position="1"/>
        <end position="19"/>
    </location>
</feature>
<evidence type="ECO:0000256" key="3">
    <source>
        <dbReference type="SAM" id="SignalP"/>
    </source>
</evidence>
<keyword evidence="3" id="KW-0732">Signal</keyword>
<comment type="caution">
    <text evidence="4">The sequence shown here is derived from an EMBL/GenBank/DDBJ whole genome shotgun (WGS) entry which is preliminary data.</text>
</comment>
<dbReference type="STRING" id="1115515.EV102420_02_01120"/>
<dbReference type="PANTHER" id="PTHR24178:SF9">
    <property type="entry name" value="ANK_REP_REGION DOMAIN-CONTAINING PROTEIN"/>
    <property type="match status" value="1"/>
</dbReference>
<organism evidence="4 5">
    <name type="scientific">Pseudescherichia vulneris NBRC 102420</name>
    <dbReference type="NCBI Taxonomy" id="1115515"/>
    <lineage>
        <taxon>Bacteria</taxon>
        <taxon>Pseudomonadati</taxon>
        <taxon>Pseudomonadota</taxon>
        <taxon>Gammaproteobacteria</taxon>
        <taxon>Enterobacterales</taxon>
        <taxon>Enterobacteriaceae</taxon>
        <taxon>Pseudescherichia</taxon>
    </lineage>
</organism>
<evidence type="ECO:0000313" key="4">
    <source>
        <dbReference type="EMBL" id="GAL56508.1"/>
    </source>
</evidence>
<keyword evidence="2" id="KW-0040">ANK repeat</keyword>
<keyword evidence="1" id="KW-0677">Repeat</keyword>
<evidence type="ECO:0000256" key="1">
    <source>
        <dbReference type="ARBA" id="ARBA00022737"/>
    </source>
</evidence>
<dbReference type="SUPFAM" id="SSF48403">
    <property type="entry name" value="Ankyrin repeat"/>
    <property type="match status" value="1"/>
</dbReference>
<dbReference type="SMART" id="SM00248">
    <property type="entry name" value="ANK"/>
    <property type="match status" value="3"/>
</dbReference>
<dbReference type="InterPro" id="IPR002110">
    <property type="entry name" value="Ankyrin_rpt"/>
</dbReference>
<dbReference type="InterPro" id="IPR036770">
    <property type="entry name" value="Ankyrin_rpt-contain_sf"/>
</dbReference>
<protein>
    <submittedName>
        <fullName evidence="4">Uncharacterized protein</fullName>
    </submittedName>
</protein>
<sequence>MKALFSVCLALMLTFIAQGCRQGMELNPQDYFSGQQLVLAKAIERGEVDEVKKLAPETDLNKPGQQDMTLLFWAISNAINDKKTAPRLKIITELVKAGADPLQPRPAGGSSPAEFVLKGDSGDWIRAMLDGGLSPDARDKIHHEPILFETIKAKNTETLKAMLDHGANINVTDSLNSTLLFEALNYHSYDHVLFLLDRGADPEIRAHNGWKMGNQLQRFLNRAKPGSDEYQILTKIKEKLIQKGGEWPPSPPVRPAE</sequence>
<reference evidence="4 5" key="1">
    <citation type="submission" date="2014-09" db="EMBL/GenBank/DDBJ databases">
        <title>Whole genome shotgun sequence of Escherichia vulneris NBRC 102420.</title>
        <authorList>
            <person name="Yoshida Y."/>
            <person name="Hosoyama A."/>
            <person name="Tsuchikane K."/>
            <person name="Ohji S."/>
            <person name="Ichikawa N."/>
            <person name="Kimura A."/>
            <person name="Yamazoe A."/>
            <person name="Ezaki T."/>
            <person name="Fujita N."/>
        </authorList>
    </citation>
    <scope>NUCLEOTIDE SEQUENCE [LARGE SCALE GENOMIC DNA]</scope>
    <source>
        <strain evidence="4 5">NBRC 102420</strain>
    </source>
</reference>
<name>A0A090UXF0_PSEVU</name>
<dbReference type="Proteomes" id="UP000029462">
    <property type="component" value="Unassembled WGS sequence"/>
</dbReference>
<dbReference type="eggNOG" id="COG0666">
    <property type="taxonomic scope" value="Bacteria"/>
</dbReference>